<proteinExistence type="predicted"/>
<dbReference type="AlphaFoldDB" id="A0A6I4M7K2"/>
<evidence type="ECO:0000313" key="3">
    <source>
        <dbReference type="EMBL" id="MWA01612.1"/>
    </source>
</evidence>
<comment type="caution">
    <text evidence="3">The sequence shown here is derived from an EMBL/GenBank/DDBJ whole genome shotgun (WGS) entry which is preliminary data.</text>
</comment>
<dbReference type="GO" id="GO:0003677">
    <property type="term" value="F:DNA binding"/>
    <property type="evidence" value="ECO:0007669"/>
    <property type="project" value="UniProtKB-KW"/>
</dbReference>
<dbReference type="Pfam" id="PF00440">
    <property type="entry name" value="TetR_N"/>
    <property type="match status" value="1"/>
</dbReference>
<reference evidence="3" key="1">
    <citation type="submission" date="2019-12" db="EMBL/GenBank/DDBJ databases">
        <title>Actinomadura physcomitrii sp. nov., a novel actinomycete isolated from moss [Physcomitrium sphaericum (Ludw) Fuernr].</title>
        <authorList>
            <person name="Zhuang X."/>
        </authorList>
    </citation>
    <scope>NUCLEOTIDE SEQUENCE [LARGE SCALE GENOMIC DNA]</scope>
    <source>
        <strain evidence="3">LD22</strain>
    </source>
</reference>
<gene>
    <name evidence="3" type="ORF">F8568_014750</name>
</gene>
<feature type="domain" description="HTH tetR-type" evidence="2">
    <location>
        <begin position="16"/>
        <end position="44"/>
    </location>
</feature>
<evidence type="ECO:0000256" key="1">
    <source>
        <dbReference type="ARBA" id="ARBA00023125"/>
    </source>
</evidence>
<sequence length="198" mass="22343">MDKDISDPEQITRISNVAAHLFAELGYDNTTGEMIAEAAGVNREVVTAAGGRAALYRHALERFYRDERDMLDRVSTAPGAGKSRFSAALDHILDFYLDRREMIAIWQQRGLADASDMDDVEERYQVPSNERAAAILGPEVATGPRFQMIRNVFSWCLVSFIYRGLSPVDGPVLDPADPRARELFHEYMIELYERLEVA</sequence>
<dbReference type="EMBL" id="WBMS02000010">
    <property type="protein sequence ID" value="MWA01612.1"/>
    <property type="molecule type" value="Genomic_DNA"/>
</dbReference>
<dbReference type="Proteomes" id="UP000462055">
    <property type="component" value="Unassembled WGS sequence"/>
</dbReference>
<dbReference type="RefSeq" id="WP_151594111.1">
    <property type="nucleotide sequence ID" value="NZ_WBMS02000010.1"/>
</dbReference>
<keyword evidence="1" id="KW-0238">DNA-binding</keyword>
<evidence type="ECO:0000313" key="4">
    <source>
        <dbReference type="Proteomes" id="UP000462055"/>
    </source>
</evidence>
<protein>
    <submittedName>
        <fullName evidence="3">TetR family transcriptional regulator</fullName>
    </submittedName>
</protein>
<dbReference type="SUPFAM" id="SSF46689">
    <property type="entry name" value="Homeodomain-like"/>
    <property type="match status" value="1"/>
</dbReference>
<organism evidence="3 4">
    <name type="scientific">Actinomadura physcomitrii</name>
    <dbReference type="NCBI Taxonomy" id="2650748"/>
    <lineage>
        <taxon>Bacteria</taxon>
        <taxon>Bacillati</taxon>
        <taxon>Actinomycetota</taxon>
        <taxon>Actinomycetes</taxon>
        <taxon>Streptosporangiales</taxon>
        <taxon>Thermomonosporaceae</taxon>
        <taxon>Actinomadura</taxon>
    </lineage>
</organism>
<dbReference type="InterPro" id="IPR001647">
    <property type="entry name" value="HTH_TetR"/>
</dbReference>
<dbReference type="Gene3D" id="1.10.357.10">
    <property type="entry name" value="Tetracycline Repressor, domain 2"/>
    <property type="match status" value="1"/>
</dbReference>
<name>A0A6I4M7K2_9ACTN</name>
<keyword evidence="4" id="KW-1185">Reference proteome</keyword>
<evidence type="ECO:0000259" key="2">
    <source>
        <dbReference type="Pfam" id="PF00440"/>
    </source>
</evidence>
<accession>A0A6I4M7K2</accession>
<dbReference type="InterPro" id="IPR009057">
    <property type="entry name" value="Homeodomain-like_sf"/>
</dbReference>